<sequence>MDRHVQHNTRKAHMVVHAGNVARMHVTPYFEVIKFVCVDLFNFVGCIPFERYMKTLKGFVRNQSRPEGCIAEHYLGEECNLFYKNCVQGSTRLDDNQHWNEEFNNDIILEGHPISTRKFVISVLFKLVFKVIFSVLFKFASSKSLLSYPQVLKEADIIHWHPFVFQFVMDFGTRIIGKTSNDEELNKLKLDNISSMPNWNDFIKHKTNTTFKAKSKKFKDMKQKQLPHTCSRRGYARLAEDLKNSSSSTSIIRVDVWTKARVKKDGTPINSQVADTLEHIEQNRVASSSSIIVDAISKVLGPDQGYVRGLGFGVTLSKVSTSIHKDKTIASLEKKIDNLTSDVDELKIVVASLLKDKEKTSDDNSNHLVRRVPSSTYIRTPTPTPIINSPLSVTFNTPHKCLLLDWVGSGEVIVEGRWSSNDPYVLVHRIPLGPNAIRVWVDTVKIPNSFLWRLTSDIIVIDDALGTTVA</sequence>
<comment type="caution">
    <text evidence="3">The sequence shown here is derived from an EMBL/GenBank/DDBJ whole genome shotgun (WGS) entry which is preliminary data.</text>
</comment>
<accession>A0A5A7T3D8</accession>
<gene>
    <name evidence="3" type="ORF">E6C27_scaffold36G001900</name>
</gene>
<dbReference type="Pfam" id="PF13960">
    <property type="entry name" value="DUF4218"/>
    <property type="match status" value="1"/>
</dbReference>
<keyword evidence="1" id="KW-0175">Coiled coil</keyword>
<evidence type="ECO:0000256" key="1">
    <source>
        <dbReference type="SAM" id="Coils"/>
    </source>
</evidence>
<organism evidence="3 4">
    <name type="scientific">Cucumis melo var. makuwa</name>
    <name type="common">Oriental melon</name>
    <dbReference type="NCBI Taxonomy" id="1194695"/>
    <lineage>
        <taxon>Eukaryota</taxon>
        <taxon>Viridiplantae</taxon>
        <taxon>Streptophyta</taxon>
        <taxon>Embryophyta</taxon>
        <taxon>Tracheophyta</taxon>
        <taxon>Spermatophyta</taxon>
        <taxon>Magnoliopsida</taxon>
        <taxon>eudicotyledons</taxon>
        <taxon>Gunneridae</taxon>
        <taxon>Pentapetalae</taxon>
        <taxon>rosids</taxon>
        <taxon>fabids</taxon>
        <taxon>Cucurbitales</taxon>
        <taxon>Cucurbitaceae</taxon>
        <taxon>Benincaseae</taxon>
        <taxon>Cucumis</taxon>
    </lineage>
</organism>
<dbReference type="AlphaFoldDB" id="A0A5A7T3D8"/>
<evidence type="ECO:0000259" key="2">
    <source>
        <dbReference type="Pfam" id="PF13960"/>
    </source>
</evidence>
<dbReference type="EMBL" id="SSTE01018788">
    <property type="protein sequence ID" value="KAA0038002.1"/>
    <property type="molecule type" value="Genomic_DNA"/>
</dbReference>
<proteinExistence type="predicted"/>
<dbReference type="PANTHER" id="PTHR33018">
    <property type="entry name" value="OS10G0338966 PROTEIN-RELATED"/>
    <property type="match status" value="1"/>
</dbReference>
<feature type="domain" description="DUF4218" evidence="2">
    <location>
        <begin position="48"/>
        <end position="85"/>
    </location>
</feature>
<feature type="coiled-coil region" evidence="1">
    <location>
        <begin position="329"/>
        <end position="356"/>
    </location>
</feature>
<protein>
    <submittedName>
        <fullName evidence="3">Plant transposase</fullName>
    </submittedName>
</protein>
<evidence type="ECO:0000313" key="3">
    <source>
        <dbReference type="EMBL" id="KAA0038002.1"/>
    </source>
</evidence>
<dbReference type="PANTHER" id="PTHR33018:SF31">
    <property type="entry name" value="TRANSPOSASE, PTTA_EN_SPM, PLANT"/>
    <property type="match status" value="1"/>
</dbReference>
<evidence type="ECO:0000313" key="4">
    <source>
        <dbReference type="Proteomes" id="UP000321393"/>
    </source>
</evidence>
<name>A0A5A7T3D8_CUCMM</name>
<dbReference type="InterPro" id="IPR025452">
    <property type="entry name" value="DUF4218"/>
</dbReference>
<reference evidence="3 4" key="1">
    <citation type="submission" date="2019-08" db="EMBL/GenBank/DDBJ databases">
        <title>Draft genome sequences of two oriental melons (Cucumis melo L. var makuwa).</title>
        <authorList>
            <person name="Kwon S.-Y."/>
        </authorList>
    </citation>
    <scope>NUCLEOTIDE SEQUENCE [LARGE SCALE GENOMIC DNA]</scope>
    <source>
        <strain evidence="4">cv. SW 3</strain>
        <tissue evidence="3">Leaf</tissue>
    </source>
</reference>
<dbReference type="InterPro" id="IPR004252">
    <property type="entry name" value="Probable_transposase_24"/>
</dbReference>
<dbReference type="Proteomes" id="UP000321393">
    <property type="component" value="Unassembled WGS sequence"/>
</dbReference>
<dbReference type="Pfam" id="PF03004">
    <property type="entry name" value="Transposase_24"/>
    <property type="match status" value="1"/>
</dbReference>